<feature type="binding site" evidence="19">
    <location>
        <position position="98"/>
    </location>
    <ligand>
        <name>FAD</name>
        <dbReference type="ChEBI" id="CHEBI:57692"/>
    </ligand>
</feature>
<comment type="catalytic activity">
    <reaction evidence="17">
        <text>a pyranoside + acceptor = a pyranosid-3,4-diulose + reduced acceptor.</text>
        <dbReference type="EC" id="1.1.99.29"/>
    </reaction>
</comment>
<proteinExistence type="inferred from homology"/>
<dbReference type="InterPro" id="IPR036188">
    <property type="entry name" value="FAD/NAD-bd_sf"/>
</dbReference>
<comment type="catalytic activity">
    <reaction evidence="13">
        <text>pyranose + acceptor = pyranos-2-ulose + reduced acceptor.</text>
        <dbReference type="EC" id="1.1.99.29"/>
    </reaction>
</comment>
<feature type="binding site" evidence="19">
    <location>
        <begin position="540"/>
        <end position="541"/>
    </location>
    <ligand>
        <name>FAD</name>
        <dbReference type="ChEBI" id="CHEBI:57692"/>
    </ligand>
</feature>
<feature type="domain" description="Glucose-methanol-choline oxidoreductase N-terminal" evidence="21">
    <location>
        <begin position="92"/>
        <end position="115"/>
    </location>
</feature>
<dbReference type="Pfam" id="PF05199">
    <property type="entry name" value="GMC_oxred_C"/>
    <property type="match status" value="1"/>
</dbReference>
<evidence type="ECO:0000256" key="12">
    <source>
        <dbReference type="ARBA" id="ARBA00024699"/>
    </source>
</evidence>
<evidence type="ECO:0000256" key="6">
    <source>
        <dbReference type="ARBA" id="ARBA00022525"/>
    </source>
</evidence>
<evidence type="ECO:0000256" key="10">
    <source>
        <dbReference type="ARBA" id="ARBA00023002"/>
    </source>
</evidence>
<dbReference type="SUPFAM" id="SSF54373">
    <property type="entry name" value="FAD-linked reductases, C-terminal domain"/>
    <property type="match status" value="1"/>
</dbReference>
<name>A0A409WKY2_PSICY</name>
<keyword evidence="8" id="KW-0732">Signal</keyword>
<comment type="subcellular location">
    <subcellularLocation>
        <location evidence="2">Secreted</location>
    </subcellularLocation>
</comment>
<evidence type="ECO:0000256" key="14">
    <source>
        <dbReference type="ARBA" id="ARBA00034010"/>
    </source>
</evidence>
<dbReference type="PROSITE" id="PS00623">
    <property type="entry name" value="GMC_OXRED_1"/>
    <property type="match status" value="1"/>
</dbReference>
<protein>
    <recommendedName>
        <fullName evidence="5">pyranose dehydrogenase (acceptor)</fullName>
        <ecNumber evidence="5">1.1.99.29</ecNumber>
    </recommendedName>
</protein>
<evidence type="ECO:0000313" key="23">
    <source>
        <dbReference type="EMBL" id="PPQ79176.1"/>
    </source>
</evidence>
<comment type="catalytic activity">
    <reaction evidence="15">
        <text>pyranose + acceptor = pyranos-3-ulose + reduced acceptor.</text>
        <dbReference type="EC" id="1.1.99.29"/>
    </reaction>
</comment>
<dbReference type="EC" id="1.1.99.29" evidence="5"/>
<dbReference type="InterPro" id="IPR000172">
    <property type="entry name" value="GMC_OxRdtase_N"/>
</dbReference>
<evidence type="ECO:0000256" key="7">
    <source>
        <dbReference type="ARBA" id="ARBA00022630"/>
    </source>
</evidence>
<sequence>MPFISVEEATHKPYDFVVIGGGTAGLAAAVRLSESPSVTVLVLEAGRANLDDPKINIPGQFGATLGDPEYDWAFFTVKQENVNNREMIWSRGKGLGGTSAMNFYAWIKPPAEDINAFEQLGNPGWNWEDFKKYSKRSETFHPPTEEATGTLAHTYNLEHRGMSGPVQVTISSYFHTLDTLFKETTVNMGLNTVQDPYGGDINGTWIASANLNPKDWTRSSSANGYLFPNIERPNLSVLTDAMVSRVILEPKEGEQDRTVSGVEFSYKGITYLVKVAKEVVLSAGAIKSPQILELSGIGQPAVIAALGVEPQINLSGVGENVQEHIFNTLVCELDPATPHETLDLLLDPEYAVKAQALHALGQGVYTSSLTSFAYFPLHQIDFKESIAIIDKLEKVVDAQEKQGVLAPGLLEQLRLQISILRDERVPDCEVILYPGAFPGKISPELGKSYCSLGSFLNHPISRGSIHAQNSDPASHPKIDPRYFESDTDLEILVQHFKFTRKMLETEPLKSTVLCEVLPGPKCQTDSQIKEFLKKDLSSTWHTVGSCSMLPRKKGGVVDPQLKVYGTKNLRIADISIIPLHINAHPQTTAYVIGEKVAVFIKVDSDK</sequence>
<evidence type="ECO:0000256" key="16">
    <source>
        <dbReference type="ARBA" id="ARBA00034050"/>
    </source>
</evidence>
<dbReference type="PIRSF" id="PIRSF000137">
    <property type="entry name" value="Alcohol_oxidase"/>
    <property type="match status" value="1"/>
</dbReference>
<evidence type="ECO:0000256" key="18">
    <source>
        <dbReference type="PIRSR" id="PIRSR000137-1"/>
    </source>
</evidence>
<feature type="domain" description="Glucose-methanol-choline oxidoreductase N-terminal" evidence="22">
    <location>
        <begin position="284"/>
        <end position="298"/>
    </location>
</feature>
<dbReference type="STRING" id="93625.A0A409WKY2"/>
<feature type="binding site" evidence="19">
    <location>
        <position position="243"/>
    </location>
    <ligand>
        <name>FAD</name>
        <dbReference type="ChEBI" id="CHEBI:57692"/>
    </ligand>
</feature>
<evidence type="ECO:0000256" key="8">
    <source>
        <dbReference type="ARBA" id="ARBA00022729"/>
    </source>
</evidence>
<comment type="caution">
    <text evidence="23">The sequence shown here is derived from an EMBL/GenBank/DDBJ whole genome shotgun (WGS) entry which is preliminary data.</text>
</comment>
<gene>
    <name evidence="23" type="ORF">CVT25_002799</name>
</gene>
<evidence type="ECO:0000256" key="3">
    <source>
        <dbReference type="ARBA" id="ARBA00010790"/>
    </source>
</evidence>
<dbReference type="PANTHER" id="PTHR11552:SF201">
    <property type="entry name" value="GLUCOSE-METHANOL-CHOLINE OXIDOREDUCTASE N-TERMINAL DOMAIN-CONTAINING PROTEIN"/>
    <property type="match status" value="1"/>
</dbReference>
<dbReference type="PANTHER" id="PTHR11552">
    <property type="entry name" value="GLUCOSE-METHANOL-CHOLINE GMC OXIDOREDUCTASE"/>
    <property type="match status" value="1"/>
</dbReference>
<evidence type="ECO:0000256" key="5">
    <source>
        <dbReference type="ARBA" id="ARBA00013177"/>
    </source>
</evidence>
<evidence type="ECO:0000256" key="4">
    <source>
        <dbReference type="ARBA" id="ARBA00011245"/>
    </source>
</evidence>
<comment type="similarity">
    <text evidence="3 20">Belongs to the GMC oxidoreductase family.</text>
</comment>
<accession>A0A409WKY2</accession>
<dbReference type="Gene3D" id="3.50.50.60">
    <property type="entry name" value="FAD/NAD(P)-binding domain"/>
    <property type="match status" value="1"/>
</dbReference>
<feature type="active site" description="Proton donor" evidence="18">
    <location>
        <position position="541"/>
    </location>
</feature>
<keyword evidence="7 20" id="KW-0285">Flavoprotein</keyword>
<comment type="catalytic activity">
    <reaction evidence="16">
        <text>a pyranoside + acceptor = a pyranosid-3-ulose + reduced acceptor.</text>
        <dbReference type="EC" id="1.1.99.29"/>
    </reaction>
</comment>
<dbReference type="GO" id="GO:0005576">
    <property type="term" value="C:extracellular region"/>
    <property type="evidence" value="ECO:0007669"/>
    <property type="project" value="UniProtKB-SubCell"/>
</dbReference>
<dbReference type="Pfam" id="PF00732">
    <property type="entry name" value="GMC_oxred_N"/>
    <property type="match status" value="1"/>
</dbReference>
<dbReference type="InterPro" id="IPR007867">
    <property type="entry name" value="GMC_OxRtase_C"/>
</dbReference>
<dbReference type="Proteomes" id="UP000283269">
    <property type="component" value="Unassembled WGS sequence"/>
</dbReference>
<evidence type="ECO:0000259" key="21">
    <source>
        <dbReference type="PROSITE" id="PS00623"/>
    </source>
</evidence>
<evidence type="ECO:0000256" key="17">
    <source>
        <dbReference type="ARBA" id="ARBA00034059"/>
    </source>
</evidence>
<feature type="active site" description="Proton acceptor" evidence="18">
    <location>
        <position position="584"/>
    </location>
</feature>
<evidence type="ECO:0000256" key="20">
    <source>
        <dbReference type="RuleBase" id="RU003968"/>
    </source>
</evidence>
<keyword evidence="11" id="KW-0325">Glycoprotein</keyword>
<evidence type="ECO:0000256" key="2">
    <source>
        <dbReference type="ARBA" id="ARBA00004613"/>
    </source>
</evidence>
<dbReference type="GO" id="GO:0050660">
    <property type="term" value="F:flavin adenine dinucleotide binding"/>
    <property type="evidence" value="ECO:0007669"/>
    <property type="project" value="InterPro"/>
</dbReference>
<organism evidence="23 24">
    <name type="scientific">Psilocybe cyanescens</name>
    <dbReference type="NCBI Taxonomy" id="93625"/>
    <lineage>
        <taxon>Eukaryota</taxon>
        <taxon>Fungi</taxon>
        <taxon>Dikarya</taxon>
        <taxon>Basidiomycota</taxon>
        <taxon>Agaricomycotina</taxon>
        <taxon>Agaricomycetes</taxon>
        <taxon>Agaricomycetidae</taxon>
        <taxon>Agaricales</taxon>
        <taxon>Agaricineae</taxon>
        <taxon>Strophariaceae</taxon>
        <taxon>Psilocybe</taxon>
    </lineage>
</organism>
<evidence type="ECO:0000256" key="19">
    <source>
        <dbReference type="PIRSR" id="PIRSR000137-2"/>
    </source>
</evidence>
<evidence type="ECO:0000256" key="13">
    <source>
        <dbReference type="ARBA" id="ARBA00033986"/>
    </source>
</evidence>
<dbReference type="InParanoid" id="A0A409WKY2"/>
<comment type="function">
    <text evidence="12">Catalyzes the single-oxidation or sequential double oxidation reaction of carbohydrates primarily at carbon-2 and/or carbon-3 with the concomitant reduction of the flavin. The enzyme exhibits a broad sugar substrate specificity, oxidizing different aldopyranoses to the corresponding C-1, C-2, C-3 or C-1,2, C-2,3 and C-3,4 (di)dehydro sugars with substrate-specific regioselectivity. Accepts only a narrow range of electron acceptors such as substituted benzoquinones and complexed metal ions and reacts extremely slowly with O(2) as acceptor. May play a role in the natural recycling of plant matter by oxidizing all major monosaccharides in lignocellulose and by reducing quinone compounds or reactive radical species generated during lignin depolymerization.</text>
</comment>
<keyword evidence="10" id="KW-0560">Oxidoreductase</keyword>
<keyword evidence="6" id="KW-0964">Secreted</keyword>
<dbReference type="GO" id="GO:0033718">
    <property type="term" value="F:pyranose dehydrogenase (acceptor) activity"/>
    <property type="evidence" value="ECO:0007669"/>
    <property type="project" value="UniProtKB-EC"/>
</dbReference>
<comment type="catalytic activity">
    <reaction evidence="14">
        <text>pyranose + acceptor = pyranos-2,3-diulose + reduced acceptor.</text>
        <dbReference type="EC" id="1.1.99.29"/>
    </reaction>
</comment>
<keyword evidence="24" id="KW-1185">Reference proteome</keyword>
<reference evidence="23 24" key="1">
    <citation type="journal article" date="2018" name="Evol. Lett.">
        <title>Horizontal gene cluster transfer increased hallucinogenic mushroom diversity.</title>
        <authorList>
            <person name="Reynolds H.T."/>
            <person name="Vijayakumar V."/>
            <person name="Gluck-Thaler E."/>
            <person name="Korotkin H.B."/>
            <person name="Matheny P.B."/>
            <person name="Slot J.C."/>
        </authorList>
    </citation>
    <scope>NUCLEOTIDE SEQUENCE [LARGE SCALE GENOMIC DNA]</scope>
    <source>
        <strain evidence="23 24">2631</strain>
    </source>
</reference>
<dbReference type="EMBL" id="NHYD01003389">
    <property type="protein sequence ID" value="PPQ79176.1"/>
    <property type="molecule type" value="Genomic_DNA"/>
</dbReference>
<dbReference type="PROSITE" id="PS00624">
    <property type="entry name" value="GMC_OXRED_2"/>
    <property type="match status" value="1"/>
</dbReference>
<dbReference type="InterPro" id="IPR012132">
    <property type="entry name" value="GMC_OxRdtase"/>
</dbReference>
<feature type="binding site" evidence="19">
    <location>
        <begin position="585"/>
        <end position="586"/>
    </location>
    <ligand>
        <name>FAD</name>
        <dbReference type="ChEBI" id="CHEBI:57692"/>
    </ligand>
</feature>
<comment type="cofactor">
    <cofactor evidence="1 19">
        <name>FAD</name>
        <dbReference type="ChEBI" id="CHEBI:57692"/>
    </cofactor>
</comment>
<dbReference type="OrthoDB" id="269227at2759"/>
<dbReference type="SUPFAM" id="SSF51905">
    <property type="entry name" value="FAD/NAD(P)-binding domain"/>
    <property type="match status" value="1"/>
</dbReference>
<evidence type="ECO:0000256" key="1">
    <source>
        <dbReference type="ARBA" id="ARBA00001974"/>
    </source>
</evidence>
<evidence type="ECO:0000256" key="11">
    <source>
        <dbReference type="ARBA" id="ARBA00023180"/>
    </source>
</evidence>
<evidence type="ECO:0000256" key="15">
    <source>
        <dbReference type="ARBA" id="ARBA00034029"/>
    </source>
</evidence>
<evidence type="ECO:0000259" key="22">
    <source>
        <dbReference type="PROSITE" id="PS00624"/>
    </source>
</evidence>
<keyword evidence="9 19" id="KW-0274">FAD</keyword>
<comment type="subunit">
    <text evidence="4">Monomer.</text>
</comment>
<evidence type="ECO:0000313" key="24">
    <source>
        <dbReference type="Proteomes" id="UP000283269"/>
    </source>
</evidence>
<dbReference type="AlphaFoldDB" id="A0A409WKY2"/>
<dbReference type="Gene3D" id="3.30.560.10">
    <property type="entry name" value="Glucose Oxidase, domain 3"/>
    <property type="match status" value="1"/>
</dbReference>
<evidence type="ECO:0000256" key="9">
    <source>
        <dbReference type="ARBA" id="ARBA00022827"/>
    </source>
</evidence>